<proteinExistence type="predicted"/>
<gene>
    <name evidence="1" type="ORF">O181_126157</name>
</gene>
<accession>A0A9Q3KVD4</accession>
<dbReference type="Proteomes" id="UP000765509">
    <property type="component" value="Unassembled WGS sequence"/>
</dbReference>
<dbReference type="AlphaFoldDB" id="A0A9Q3KVD4"/>
<name>A0A9Q3KVD4_9BASI</name>
<keyword evidence="2" id="KW-1185">Reference proteome</keyword>
<evidence type="ECO:0000313" key="1">
    <source>
        <dbReference type="EMBL" id="MBW0586442.1"/>
    </source>
</evidence>
<comment type="caution">
    <text evidence="1">The sequence shown here is derived from an EMBL/GenBank/DDBJ whole genome shotgun (WGS) entry which is preliminary data.</text>
</comment>
<reference evidence="1" key="1">
    <citation type="submission" date="2021-03" db="EMBL/GenBank/DDBJ databases">
        <title>Draft genome sequence of rust myrtle Austropuccinia psidii MF-1, a brazilian biotype.</title>
        <authorList>
            <person name="Quecine M.C."/>
            <person name="Pachon D.M.R."/>
            <person name="Bonatelli M.L."/>
            <person name="Correr F.H."/>
            <person name="Franceschini L.M."/>
            <person name="Leite T.F."/>
            <person name="Margarido G.R.A."/>
            <person name="Almeida C.A."/>
            <person name="Ferrarezi J.A."/>
            <person name="Labate C.A."/>
        </authorList>
    </citation>
    <scope>NUCLEOTIDE SEQUENCE</scope>
    <source>
        <strain evidence="1">MF-1</strain>
    </source>
</reference>
<organism evidence="1 2">
    <name type="scientific">Austropuccinia psidii MF-1</name>
    <dbReference type="NCBI Taxonomy" id="1389203"/>
    <lineage>
        <taxon>Eukaryota</taxon>
        <taxon>Fungi</taxon>
        <taxon>Dikarya</taxon>
        <taxon>Basidiomycota</taxon>
        <taxon>Pucciniomycotina</taxon>
        <taxon>Pucciniomycetes</taxon>
        <taxon>Pucciniales</taxon>
        <taxon>Sphaerophragmiaceae</taxon>
        <taxon>Austropuccinia</taxon>
    </lineage>
</organism>
<dbReference type="EMBL" id="AVOT02123910">
    <property type="protein sequence ID" value="MBW0586442.1"/>
    <property type="molecule type" value="Genomic_DNA"/>
</dbReference>
<sequence>MAAISTGFFNFSSGHQDMSSRGFIKAQGQVLESKIPMMPSSNQWLFSSTVLLQRNTGSTFSRDIQEAVKNKLSSDNAPSIQTGNHIHCNTVCIHQDLNFNHTSWENHSIQLISQYGKVYTPLENQYTFQSSIQDYCQPERVKLSAFHIYQPPLTLAGFSPS</sequence>
<evidence type="ECO:0000313" key="2">
    <source>
        <dbReference type="Proteomes" id="UP000765509"/>
    </source>
</evidence>
<protein>
    <submittedName>
        <fullName evidence="1">Uncharacterized protein</fullName>
    </submittedName>
</protein>